<evidence type="ECO:0000313" key="3">
    <source>
        <dbReference type="Proteomes" id="UP000070483"/>
    </source>
</evidence>
<dbReference type="InterPro" id="IPR027375">
    <property type="entry name" value="DKNYY"/>
</dbReference>
<feature type="signal peptide" evidence="1">
    <location>
        <begin position="1"/>
        <end position="21"/>
    </location>
</feature>
<dbReference type="OrthoDB" id="81359at2"/>
<accession>A0A133ZWF4</accession>
<feature type="chain" id="PRO_5007461145" evidence="1">
    <location>
        <begin position="22"/>
        <end position="731"/>
    </location>
</feature>
<gene>
    <name evidence="2" type="ORF">HMPREF3180_02246</name>
</gene>
<sequence length="731" mass="85039">MVNKFSKIVVLVFLLANLGMAEYIKKDDAVYYMDKISQTDERKVEDADFKTFVKLNDIYGKDSKNVFCIDKKLEDADVKTFQVIGEVNGKDKKYIYNYDEKMEINPKDFKLYKNKNKLLYFRNNGKLYIGGSFFEVEYVQDLDSFEAIDESYSKDRYNIYYAGTPIYDVDKSTFQIIMPDYYAKDKNNVYSGSDKIKDANPDTIKILNQVYLKDDKNVFLNFGQKMENVDVATFEAIEGNVAYGKDKNNIYFLGEKIKGADVKSFEVILEPSDLVQMYSKDKNSVFIGGRKIKEADSKTFERLPETTYYSKDKNNLYYREVKIDKIDNKTLKILYSDGIDVVKNRNRIFAEGKKLNIKSPETFEIILSKYYNFPNFIYGKDDKNVYAISKFDETYSSKIIKNADVNSFEVMKNSMYTKDKNNIYFTHSDVVQIKNVDKDSFTIGENGFSYDKNSVYFYGKKLDRISPQGFKIIDLTVNSGDSEKIAFLTDSRNLYKFTYGFDDERYNLKNIKLSNVTNVKVDAPSFELVKEYTGSYYRDKDNIFYYDMNKKELKKVEGSDRNSFVEMDNFFAKDNKNVYYLGKQIENISSEGFKFVSSDIVKNKNGVYFWKDETGTGDYEIVPLNFDSASFDIANKNTSNYFKDKNGIYYLDYGKLLNSEAKDVQNAFIKLEGADIPTFKAFGYGYSKDKNRVYCEYKEFKGVDVPSFTVVLEDEGVVVKDKNRVYKNDCE</sequence>
<dbReference type="Pfam" id="PF13644">
    <property type="entry name" value="DKNYY"/>
    <property type="match status" value="3"/>
</dbReference>
<proteinExistence type="predicted"/>
<evidence type="ECO:0000313" key="2">
    <source>
        <dbReference type="EMBL" id="KXB59763.1"/>
    </source>
</evidence>
<keyword evidence="1" id="KW-0732">Signal</keyword>
<keyword evidence="3" id="KW-1185">Reference proteome</keyword>
<dbReference type="EMBL" id="LSDD01000164">
    <property type="protein sequence ID" value="KXB59763.1"/>
    <property type="molecule type" value="Genomic_DNA"/>
</dbReference>
<protein>
    <submittedName>
        <fullName evidence="2">Uncharacterized protein</fullName>
    </submittedName>
</protein>
<dbReference type="PATRIC" id="fig|157687.3.peg.2250"/>
<dbReference type="STRING" id="157687.HMPREF3180_02246"/>
<name>A0A133ZWF4_9FUSO</name>
<organism evidence="2 3">
    <name type="scientific">Leptotrichia wadei</name>
    <dbReference type="NCBI Taxonomy" id="157687"/>
    <lineage>
        <taxon>Bacteria</taxon>
        <taxon>Fusobacteriati</taxon>
        <taxon>Fusobacteriota</taxon>
        <taxon>Fusobacteriia</taxon>
        <taxon>Fusobacteriales</taxon>
        <taxon>Leptotrichiaceae</taxon>
        <taxon>Leptotrichia</taxon>
    </lineage>
</organism>
<evidence type="ECO:0000256" key="1">
    <source>
        <dbReference type="SAM" id="SignalP"/>
    </source>
</evidence>
<reference evidence="3" key="1">
    <citation type="submission" date="2016-01" db="EMBL/GenBank/DDBJ databases">
        <authorList>
            <person name="Mitreva M."/>
            <person name="Pepin K.H."/>
            <person name="Mihindukulasuriya K.A."/>
            <person name="Fulton R."/>
            <person name="Fronick C."/>
            <person name="O'Laughlin M."/>
            <person name="Miner T."/>
            <person name="Herter B."/>
            <person name="Rosa B.A."/>
            <person name="Cordes M."/>
            <person name="Tomlinson C."/>
            <person name="Wollam A."/>
            <person name="Palsikar V.B."/>
            <person name="Mardis E.R."/>
            <person name="Wilson R.K."/>
        </authorList>
    </citation>
    <scope>NUCLEOTIDE SEQUENCE [LARGE SCALE GENOMIC DNA]</scope>
    <source>
        <strain evidence="3">KA00185</strain>
    </source>
</reference>
<dbReference type="AlphaFoldDB" id="A0A133ZWF4"/>
<dbReference type="RefSeq" id="WP_060918680.1">
    <property type="nucleotide sequence ID" value="NZ_KQ960114.1"/>
</dbReference>
<comment type="caution">
    <text evidence="2">The sequence shown here is derived from an EMBL/GenBank/DDBJ whole genome shotgun (WGS) entry which is preliminary data.</text>
</comment>
<dbReference type="Proteomes" id="UP000070483">
    <property type="component" value="Unassembled WGS sequence"/>
</dbReference>